<evidence type="ECO:0000313" key="2">
    <source>
        <dbReference type="RefSeq" id="XP_071916221.1"/>
    </source>
</evidence>
<dbReference type="PANTHER" id="PTHR33116:SF86">
    <property type="entry name" value="REVERSE TRANSCRIPTASE DOMAIN-CONTAINING PROTEIN"/>
    <property type="match status" value="1"/>
</dbReference>
<organism evidence="1 2">
    <name type="scientific">Coffea arabica</name>
    <name type="common">Arabian coffee</name>
    <dbReference type="NCBI Taxonomy" id="13443"/>
    <lineage>
        <taxon>Eukaryota</taxon>
        <taxon>Viridiplantae</taxon>
        <taxon>Streptophyta</taxon>
        <taxon>Embryophyta</taxon>
        <taxon>Tracheophyta</taxon>
        <taxon>Spermatophyta</taxon>
        <taxon>Magnoliopsida</taxon>
        <taxon>eudicotyledons</taxon>
        <taxon>Gunneridae</taxon>
        <taxon>Pentapetalae</taxon>
        <taxon>asterids</taxon>
        <taxon>lamiids</taxon>
        <taxon>Gentianales</taxon>
        <taxon>Rubiaceae</taxon>
        <taxon>Ixoroideae</taxon>
        <taxon>Gardenieae complex</taxon>
        <taxon>Bertiereae - Coffeeae clade</taxon>
        <taxon>Coffeeae</taxon>
        <taxon>Coffea</taxon>
    </lineage>
</organism>
<proteinExistence type="predicted"/>
<protein>
    <recommendedName>
        <fullName evidence="3">Reverse transcriptase</fullName>
    </recommendedName>
</protein>
<dbReference type="PANTHER" id="PTHR33116">
    <property type="entry name" value="REVERSE TRANSCRIPTASE ZINC-BINDING DOMAIN-CONTAINING PROTEIN-RELATED-RELATED"/>
    <property type="match status" value="1"/>
</dbReference>
<gene>
    <name evidence="2" type="primary">LOC140011327</name>
</gene>
<dbReference type="Proteomes" id="UP001652660">
    <property type="component" value="Chromosome 7e"/>
</dbReference>
<name>A0ABM4V9K6_COFAR</name>
<accession>A0ABM4V9K6</accession>
<keyword evidence="1" id="KW-1185">Reference proteome</keyword>
<evidence type="ECO:0008006" key="3">
    <source>
        <dbReference type="Google" id="ProtNLM"/>
    </source>
</evidence>
<sequence>MRNMMLNIQKRDGSWTENEEKLGREVAEYYRSIFTNSGGEDIGEILEGIPHSITPSMNGNLTRSVNEEEIKSAPFSMNPNKSPGPDGMTPLFFQKFWKIVKSNLVTAIGSFFTLAAFIPRRQILDNVILSHDLLHFMKNKRQGKTWYMVVKLDMSKAYDRVEWNLFGCCDGEDEFLWSMETLDYELLDIKGFSNLLKQATESRKLSDKELYEKGSCQSINLEKSSVFFSKTLPQEEKAEVAQQLGNNQIASQGKFLGLPMVITRSKEQVFGYIKDSIRNKANNWKSKMISLTGKEVMLKAISLAMPIYTMSCFKLSNKPFKELSSVMAKFWWGDYEKKNKIHWHPWERMTQGKKWGGLGFKELQSFNKAFLEKHVWRI</sequence>
<reference evidence="2" key="1">
    <citation type="submission" date="2025-08" db="UniProtKB">
        <authorList>
            <consortium name="RefSeq"/>
        </authorList>
    </citation>
    <scope>IDENTIFICATION</scope>
    <source>
        <tissue evidence="2">Leaves</tissue>
    </source>
</reference>
<evidence type="ECO:0000313" key="1">
    <source>
        <dbReference type="Proteomes" id="UP001652660"/>
    </source>
</evidence>
<dbReference type="GeneID" id="140011327"/>
<dbReference type="RefSeq" id="XP_071916221.1">
    <property type="nucleotide sequence ID" value="XM_072060120.1"/>
</dbReference>